<evidence type="ECO:0000259" key="1">
    <source>
        <dbReference type="PROSITE" id="PS51688"/>
    </source>
</evidence>
<sequence>MELVFINVLDDHELRSGYDQTGVTGTSSAEYKEVIRSNHKLVGFSDNYQSGWFHGYLLGTPPWKSSGFAYCTQFYTSLETLNICCNCSTTSSFTSEANLLLTNQGQLCLNTTTPQSGYQLTMNGFSSSNGSITTTPSNISIRSNGRLLVNSEIDVISDYRKKENIELLDEQYADRFVRTIKPKKFNYKTDPNGRQLGYIAQDLIKNDFGELIMVEVDFNAQEYVDEDGFVSEAGKTYTLSRSHIIALLHSSLKTALSNIDILTNK</sequence>
<proteinExistence type="predicted"/>
<evidence type="ECO:0000313" key="3">
    <source>
        <dbReference type="Proteomes" id="UP001165083"/>
    </source>
</evidence>
<dbReference type="Pfam" id="PF13884">
    <property type="entry name" value="Peptidase_S74"/>
    <property type="match status" value="1"/>
</dbReference>
<evidence type="ECO:0000313" key="2">
    <source>
        <dbReference type="EMBL" id="GMF09124.1"/>
    </source>
</evidence>
<keyword evidence="3" id="KW-1185">Reference proteome</keyword>
<dbReference type="PROSITE" id="PS51688">
    <property type="entry name" value="ICA"/>
    <property type="match status" value="1"/>
</dbReference>
<dbReference type="AlphaFoldDB" id="A0A9W6T9N5"/>
<protein>
    <submittedName>
        <fullName evidence="2">Unnamed protein product</fullName>
    </submittedName>
</protein>
<reference evidence="2" key="1">
    <citation type="submission" date="2023-04" db="EMBL/GenBank/DDBJ databases">
        <title>Phytophthora lilii NBRC 32176.</title>
        <authorList>
            <person name="Ichikawa N."/>
            <person name="Sato H."/>
            <person name="Tonouchi N."/>
        </authorList>
    </citation>
    <scope>NUCLEOTIDE SEQUENCE</scope>
    <source>
        <strain evidence="2">NBRC 32176</strain>
    </source>
</reference>
<dbReference type="EMBL" id="BSXW01000001">
    <property type="protein sequence ID" value="GMF09124.1"/>
    <property type="molecule type" value="Genomic_DNA"/>
</dbReference>
<dbReference type="InterPro" id="IPR030392">
    <property type="entry name" value="S74_ICA"/>
</dbReference>
<gene>
    <name evidence="2" type="ORF">Plil01_000005700</name>
</gene>
<comment type="caution">
    <text evidence="2">The sequence shown here is derived from an EMBL/GenBank/DDBJ whole genome shotgun (WGS) entry which is preliminary data.</text>
</comment>
<name>A0A9W6T9N5_9STRA</name>
<feature type="domain" description="Peptidase S74" evidence="1">
    <location>
        <begin position="157"/>
        <end position="265"/>
    </location>
</feature>
<dbReference type="Proteomes" id="UP001165083">
    <property type="component" value="Unassembled WGS sequence"/>
</dbReference>
<organism evidence="2 3">
    <name type="scientific">Phytophthora lilii</name>
    <dbReference type="NCBI Taxonomy" id="2077276"/>
    <lineage>
        <taxon>Eukaryota</taxon>
        <taxon>Sar</taxon>
        <taxon>Stramenopiles</taxon>
        <taxon>Oomycota</taxon>
        <taxon>Peronosporomycetes</taxon>
        <taxon>Peronosporales</taxon>
        <taxon>Peronosporaceae</taxon>
        <taxon>Phytophthora</taxon>
    </lineage>
</organism>
<accession>A0A9W6T9N5</accession>